<dbReference type="AlphaFoldDB" id="A0A1S1U715"/>
<reference evidence="5 6" key="1">
    <citation type="submission" date="2015-06" db="EMBL/GenBank/DDBJ databases">
        <title>Draft genome sequencing of a biphenyl-degrading bacterium, Janthinobacterium lividum MEG1.</title>
        <authorList>
            <person name="Shimodaira J."/>
            <person name="Hatta T."/>
        </authorList>
    </citation>
    <scope>NUCLEOTIDE SEQUENCE [LARGE SCALE GENOMIC DNA]</scope>
    <source>
        <strain evidence="5 6">MEG1</strain>
    </source>
</reference>
<dbReference type="SMART" id="SM00387">
    <property type="entry name" value="HATPase_c"/>
    <property type="match status" value="1"/>
</dbReference>
<dbReference type="RefSeq" id="WP_071078780.1">
    <property type="nucleotide sequence ID" value="NZ_LFKP01000010.1"/>
</dbReference>
<dbReference type="InterPro" id="IPR005467">
    <property type="entry name" value="His_kinase_dom"/>
</dbReference>
<dbReference type="InterPro" id="IPR036890">
    <property type="entry name" value="HATPase_C_sf"/>
</dbReference>
<accession>A0A1S1U715</accession>
<dbReference type="SUPFAM" id="SSF48452">
    <property type="entry name" value="TPR-like"/>
    <property type="match status" value="2"/>
</dbReference>
<dbReference type="InterPro" id="IPR003594">
    <property type="entry name" value="HATPase_dom"/>
</dbReference>
<dbReference type="EMBL" id="LFKP01000010">
    <property type="protein sequence ID" value="OHV95564.1"/>
    <property type="molecule type" value="Genomic_DNA"/>
</dbReference>
<evidence type="ECO:0000313" key="6">
    <source>
        <dbReference type="Proteomes" id="UP000179840"/>
    </source>
</evidence>
<protein>
    <recommendedName>
        <fullName evidence="2">histidine kinase</fullName>
        <ecNumber evidence="2">2.7.13.3</ecNumber>
    </recommendedName>
</protein>
<dbReference type="SMART" id="SM00065">
    <property type="entry name" value="GAF"/>
    <property type="match status" value="1"/>
</dbReference>
<keyword evidence="3" id="KW-0802">TPR repeat</keyword>
<dbReference type="Proteomes" id="UP000179840">
    <property type="component" value="Unassembled WGS sequence"/>
</dbReference>
<feature type="repeat" description="TPR" evidence="3">
    <location>
        <begin position="311"/>
        <end position="344"/>
    </location>
</feature>
<dbReference type="SMART" id="SM00028">
    <property type="entry name" value="TPR"/>
    <property type="match status" value="3"/>
</dbReference>
<name>A0A1S1U715_9BURK</name>
<organism evidence="5 6">
    <name type="scientific">Janthinobacterium lividum</name>
    <dbReference type="NCBI Taxonomy" id="29581"/>
    <lineage>
        <taxon>Bacteria</taxon>
        <taxon>Pseudomonadati</taxon>
        <taxon>Pseudomonadota</taxon>
        <taxon>Betaproteobacteria</taxon>
        <taxon>Burkholderiales</taxon>
        <taxon>Oxalobacteraceae</taxon>
        <taxon>Janthinobacterium</taxon>
    </lineage>
</organism>
<dbReference type="SUPFAM" id="SSF55781">
    <property type="entry name" value="GAF domain-like"/>
    <property type="match status" value="1"/>
</dbReference>
<evidence type="ECO:0000313" key="5">
    <source>
        <dbReference type="EMBL" id="OHV95564.1"/>
    </source>
</evidence>
<evidence type="ECO:0000256" key="3">
    <source>
        <dbReference type="PROSITE-ProRule" id="PRU00339"/>
    </source>
</evidence>
<dbReference type="Gene3D" id="1.25.40.10">
    <property type="entry name" value="Tetratricopeptide repeat domain"/>
    <property type="match status" value="1"/>
</dbReference>
<dbReference type="InterPro" id="IPR019734">
    <property type="entry name" value="TPR_rpt"/>
</dbReference>
<keyword evidence="5" id="KW-0808">Transferase</keyword>
<dbReference type="InterPro" id="IPR004358">
    <property type="entry name" value="Sig_transdc_His_kin-like_C"/>
</dbReference>
<dbReference type="InterPro" id="IPR003018">
    <property type="entry name" value="GAF"/>
</dbReference>
<evidence type="ECO:0000256" key="1">
    <source>
        <dbReference type="ARBA" id="ARBA00000085"/>
    </source>
</evidence>
<dbReference type="Pfam" id="PF02518">
    <property type="entry name" value="HATPase_c"/>
    <property type="match status" value="1"/>
</dbReference>
<feature type="domain" description="Histidine kinase" evidence="4">
    <location>
        <begin position="703"/>
        <end position="939"/>
    </location>
</feature>
<dbReference type="InterPro" id="IPR011990">
    <property type="entry name" value="TPR-like_helical_dom_sf"/>
</dbReference>
<dbReference type="PROSITE" id="PS50109">
    <property type="entry name" value="HIS_KIN"/>
    <property type="match status" value="1"/>
</dbReference>
<comment type="caution">
    <text evidence="5">The sequence shown here is derived from an EMBL/GenBank/DDBJ whole genome shotgun (WGS) entry which is preliminary data.</text>
</comment>
<comment type="catalytic activity">
    <reaction evidence="1">
        <text>ATP + protein L-histidine = ADP + protein N-phospho-L-histidine.</text>
        <dbReference type="EC" id="2.7.13.3"/>
    </reaction>
</comment>
<dbReference type="EC" id="2.7.13.3" evidence="2"/>
<dbReference type="SUPFAM" id="SSF55874">
    <property type="entry name" value="ATPase domain of HSP90 chaperone/DNA topoisomerase II/histidine kinase"/>
    <property type="match status" value="1"/>
</dbReference>
<dbReference type="Gene3D" id="3.30.565.10">
    <property type="entry name" value="Histidine kinase-like ATPase, C-terminal domain"/>
    <property type="match status" value="1"/>
</dbReference>
<dbReference type="Pfam" id="PF13185">
    <property type="entry name" value="GAF_2"/>
    <property type="match status" value="1"/>
</dbReference>
<dbReference type="PROSITE" id="PS50005">
    <property type="entry name" value="TPR"/>
    <property type="match status" value="1"/>
</dbReference>
<keyword evidence="5" id="KW-0418">Kinase</keyword>
<dbReference type="GO" id="GO:0004673">
    <property type="term" value="F:protein histidine kinase activity"/>
    <property type="evidence" value="ECO:0007669"/>
    <property type="project" value="UniProtKB-EC"/>
</dbReference>
<proteinExistence type="predicted"/>
<evidence type="ECO:0000256" key="2">
    <source>
        <dbReference type="ARBA" id="ARBA00012438"/>
    </source>
</evidence>
<evidence type="ECO:0000259" key="4">
    <source>
        <dbReference type="PROSITE" id="PS50109"/>
    </source>
</evidence>
<dbReference type="PRINTS" id="PR00344">
    <property type="entry name" value="BCTRLSENSOR"/>
</dbReference>
<dbReference type="Gene3D" id="3.30.450.40">
    <property type="match status" value="1"/>
</dbReference>
<gene>
    <name evidence="5" type="ORF">AKG95_20750</name>
</gene>
<sequence length="951" mass="102371">MEMFALEHDVAQWEGALLPLRGAGRVPLLLLLSWHLRQRDCTRAIALSEEAHLLLPLAGLEAAAMEQARARLQLVQAEVAWLQGALDCAESLAMAARATCDAHGDAVGCADAHWLLSSIAVDRGDHARCDAELLAAAQQARGAGDAMRARLADAASARWAVLRDAPAAQARWGKHFQADSASGKLPAPLAAWIHDFRGLLAHTSRDLGAAAGHYMQSYEAALESGQLRGAITAAINIGDCFSSLNDNESALEWMQCALDLARPTGWPRSIGACQTHTAETMRKLGRLAAAEDLLREALHILTPVSGARTYANALFHLGELSLDKGDYDTALDAFSRLAQRAEALRQADFRSMAQRGSAHALSYLDRPDEALQAAERARQLATAQGDAMHQVAALRVLSMLHARHELPPPAGMQERNPALHFLHQALQVASSIEGYVPPGELLDALAREYAHAGDYARAYDIALDAGVAREKSHTQQASNRATAMQVYHQTEHARSEGYHHRELAASEARRAEVLQQTSDTLERLSAIGQEITTHLDASAVFQVLDRHVHALLPVNTFAVYMLDAAGTALRRAHGMEAGRPLPDNAIPLSNPRAYSVRCLLGRREVYIDQVPPKRHAYTVPGTLHNQSVLYVPLTVGERVLGVMTVQACHAHAYGERERLIFRTLCAYGAIALDNASAYRQLQDAQAQLVSQEKLAALGSLMAGVAHELNTPIGNSLLIASTMQQKTEDVERLMNGPGLRRSDLAAYIDDAGKASALVMRGLHSAAELVNSFKQVAVDRTTEQRRQFDLQQVSNEIIATVMNRIRSSGHRIETDIAFGIAMDSYPGPFGQVITNLINNALLHAFAPAPNDGGAGAGCMRLSATLDGARVQIAFEDNGGGIAEQHLSRIFDPFFTTKLGQGGSGLGLSISYNIVTALLGGTIQVASSPAGTRFALDLPLVAPQIDAATPANIY</sequence>
<dbReference type="PANTHER" id="PTHR43065">
    <property type="entry name" value="SENSOR HISTIDINE KINASE"/>
    <property type="match status" value="1"/>
</dbReference>
<dbReference type="InterPro" id="IPR029016">
    <property type="entry name" value="GAF-like_dom_sf"/>
</dbReference>
<dbReference type="Gene3D" id="1.10.287.130">
    <property type="match status" value="1"/>
</dbReference>